<evidence type="ECO:0000256" key="1">
    <source>
        <dbReference type="ARBA" id="ARBA00012528"/>
    </source>
</evidence>
<evidence type="ECO:0000313" key="6">
    <source>
        <dbReference type="Proteomes" id="UP000194161"/>
    </source>
</evidence>
<dbReference type="PANTHER" id="PTHR45138">
    <property type="entry name" value="REGULATORY COMPONENTS OF SENSORY TRANSDUCTION SYSTEM"/>
    <property type="match status" value="1"/>
</dbReference>
<feature type="region of interest" description="Disordered" evidence="3">
    <location>
        <begin position="1"/>
        <end position="32"/>
    </location>
</feature>
<dbReference type="InterPro" id="IPR050469">
    <property type="entry name" value="Diguanylate_Cyclase"/>
</dbReference>
<dbReference type="GO" id="GO:0052621">
    <property type="term" value="F:diguanylate cyclase activity"/>
    <property type="evidence" value="ECO:0007669"/>
    <property type="project" value="UniProtKB-EC"/>
</dbReference>
<gene>
    <name evidence="5" type="ORF">CAL15_07970</name>
</gene>
<dbReference type="GO" id="GO:0043709">
    <property type="term" value="P:cell adhesion involved in single-species biofilm formation"/>
    <property type="evidence" value="ECO:0007669"/>
    <property type="project" value="TreeGrafter"/>
</dbReference>
<protein>
    <recommendedName>
        <fullName evidence="1">diguanylate cyclase</fullName>
        <ecNumber evidence="1">2.7.7.65</ecNumber>
    </recommendedName>
</protein>
<dbReference type="SMART" id="SM00267">
    <property type="entry name" value="GGDEF"/>
    <property type="match status" value="1"/>
</dbReference>
<dbReference type="SMART" id="SM00065">
    <property type="entry name" value="GAF"/>
    <property type="match status" value="1"/>
</dbReference>
<feature type="domain" description="GGDEF" evidence="4">
    <location>
        <begin position="230"/>
        <end position="360"/>
    </location>
</feature>
<dbReference type="CDD" id="cd01949">
    <property type="entry name" value="GGDEF"/>
    <property type="match status" value="1"/>
</dbReference>
<dbReference type="Gene3D" id="3.30.450.40">
    <property type="match status" value="1"/>
</dbReference>
<dbReference type="EC" id="2.7.7.65" evidence="1"/>
<evidence type="ECO:0000256" key="3">
    <source>
        <dbReference type="SAM" id="MobiDB-lite"/>
    </source>
</evidence>
<dbReference type="InterPro" id="IPR029787">
    <property type="entry name" value="Nucleotide_cyclase"/>
</dbReference>
<dbReference type="Pfam" id="PF00990">
    <property type="entry name" value="GGDEF"/>
    <property type="match status" value="1"/>
</dbReference>
<dbReference type="PROSITE" id="PS50887">
    <property type="entry name" value="GGDEF"/>
    <property type="match status" value="1"/>
</dbReference>
<dbReference type="GO" id="GO:0005886">
    <property type="term" value="C:plasma membrane"/>
    <property type="evidence" value="ECO:0007669"/>
    <property type="project" value="TreeGrafter"/>
</dbReference>
<name>A0A1W6ZAB3_9BORD</name>
<dbReference type="NCBIfam" id="TIGR00254">
    <property type="entry name" value="GGDEF"/>
    <property type="match status" value="1"/>
</dbReference>
<dbReference type="Pfam" id="PF01590">
    <property type="entry name" value="GAF"/>
    <property type="match status" value="1"/>
</dbReference>
<dbReference type="SUPFAM" id="SSF55073">
    <property type="entry name" value="Nucleotide cyclase"/>
    <property type="match status" value="1"/>
</dbReference>
<dbReference type="AlphaFoldDB" id="A0A1W6ZAB3"/>
<accession>A0A1W6ZAB3</accession>
<dbReference type="Proteomes" id="UP000194161">
    <property type="component" value="Chromosome"/>
</dbReference>
<evidence type="ECO:0000256" key="2">
    <source>
        <dbReference type="ARBA" id="ARBA00034247"/>
    </source>
</evidence>
<dbReference type="PANTHER" id="PTHR45138:SF9">
    <property type="entry name" value="DIGUANYLATE CYCLASE DGCM-RELATED"/>
    <property type="match status" value="1"/>
</dbReference>
<comment type="catalytic activity">
    <reaction evidence="2">
        <text>2 GTP = 3',3'-c-di-GMP + 2 diphosphate</text>
        <dbReference type="Rhea" id="RHEA:24898"/>
        <dbReference type="ChEBI" id="CHEBI:33019"/>
        <dbReference type="ChEBI" id="CHEBI:37565"/>
        <dbReference type="ChEBI" id="CHEBI:58805"/>
        <dbReference type="EC" id="2.7.7.65"/>
    </reaction>
</comment>
<dbReference type="STRING" id="463040.CAL15_07970"/>
<evidence type="ECO:0000259" key="4">
    <source>
        <dbReference type="PROSITE" id="PS50887"/>
    </source>
</evidence>
<dbReference type="EMBL" id="CP021111">
    <property type="protein sequence ID" value="ARP94326.1"/>
    <property type="molecule type" value="Genomic_DNA"/>
</dbReference>
<keyword evidence="6" id="KW-1185">Reference proteome</keyword>
<dbReference type="InterPro" id="IPR003018">
    <property type="entry name" value="GAF"/>
</dbReference>
<organism evidence="5 6">
    <name type="scientific">Bordetella genomosp. 13</name>
    <dbReference type="NCBI Taxonomy" id="463040"/>
    <lineage>
        <taxon>Bacteria</taxon>
        <taxon>Pseudomonadati</taxon>
        <taxon>Pseudomonadota</taxon>
        <taxon>Betaproteobacteria</taxon>
        <taxon>Burkholderiales</taxon>
        <taxon>Alcaligenaceae</taxon>
        <taxon>Bordetella</taxon>
    </lineage>
</organism>
<dbReference type="OrthoDB" id="5571399at2"/>
<dbReference type="GO" id="GO:1902201">
    <property type="term" value="P:negative regulation of bacterial-type flagellum-dependent cell motility"/>
    <property type="evidence" value="ECO:0007669"/>
    <property type="project" value="TreeGrafter"/>
</dbReference>
<evidence type="ECO:0000313" key="5">
    <source>
        <dbReference type="EMBL" id="ARP94326.1"/>
    </source>
</evidence>
<dbReference type="InterPro" id="IPR043128">
    <property type="entry name" value="Rev_trsase/Diguanyl_cyclase"/>
</dbReference>
<sequence length="375" mass="40979">MRVLPAAHEPPRPSSDTSYESGRHRAGEHDGMLGLNDYSARDSLREQARLDALADLQVLDGGPDALFERIARLARAALRFPIGYVSIIGRHHEIIKTRTALPVSTGSRETAFAAYALHSPEPLVVPDTTEDPRFARFPQVVDAPHIRACWSTPLATRAGMQVGALSLLDHVPRPATAEALATLKDFGRLAAECMELRAQASTDVLTGVQSRRAFLAEGERVFNSRLPERQALSCVILDLDDFRRLNDALGHDAGDDALRQIGGILRESLRPDTSIGRIGGEEFAVLLPGEGLHGAHTVSERLRRHLERLADQGFPGLSASCGLAERIASDRGFTDLLDRASQQAYVARHAGRNCTRPDLAQIDGRMPAFRHRTPI</sequence>
<dbReference type="SUPFAM" id="SSF55781">
    <property type="entry name" value="GAF domain-like"/>
    <property type="match status" value="1"/>
</dbReference>
<dbReference type="InterPro" id="IPR029016">
    <property type="entry name" value="GAF-like_dom_sf"/>
</dbReference>
<dbReference type="KEGG" id="bgm:CAL15_07970"/>
<proteinExistence type="predicted"/>
<reference evidence="5 6" key="1">
    <citation type="submission" date="2017-05" db="EMBL/GenBank/DDBJ databases">
        <title>Complete and WGS of Bordetella genogroups.</title>
        <authorList>
            <person name="Spilker T."/>
            <person name="LiPuma J."/>
        </authorList>
    </citation>
    <scope>NUCLEOTIDE SEQUENCE [LARGE SCALE GENOMIC DNA]</scope>
    <source>
        <strain evidence="5 6">AU7206</strain>
    </source>
</reference>
<dbReference type="InterPro" id="IPR000160">
    <property type="entry name" value="GGDEF_dom"/>
</dbReference>
<feature type="compositionally biased region" description="Basic and acidic residues" evidence="3">
    <location>
        <begin position="21"/>
        <end position="31"/>
    </location>
</feature>
<dbReference type="Gene3D" id="3.30.70.270">
    <property type="match status" value="1"/>
</dbReference>